<feature type="transmembrane region" description="Helical" evidence="6">
    <location>
        <begin position="314"/>
        <end position="337"/>
    </location>
</feature>
<comment type="subcellular location">
    <subcellularLocation>
        <location evidence="1">Membrane</location>
    </subcellularLocation>
</comment>
<organism evidence="9 10">
    <name type="scientific">Desulfovibrio gilichinskyi</name>
    <dbReference type="NCBI Taxonomy" id="1519643"/>
    <lineage>
        <taxon>Bacteria</taxon>
        <taxon>Pseudomonadati</taxon>
        <taxon>Thermodesulfobacteriota</taxon>
        <taxon>Desulfovibrionia</taxon>
        <taxon>Desulfovibrionales</taxon>
        <taxon>Desulfovibrionaceae</taxon>
        <taxon>Desulfovibrio</taxon>
    </lineage>
</organism>
<keyword evidence="6" id="KW-0472">Membrane</keyword>
<dbReference type="SMART" id="SM00304">
    <property type="entry name" value="HAMP"/>
    <property type="match status" value="2"/>
</dbReference>
<dbReference type="SMART" id="SM00283">
    <property type="entry name" value="MA"/>
    <property type="match status" value="1"/>
</dbReference>
<dbReference type="Proteomes" id="UP000192906">
    <property type="component" value="Unassembled WGS sequence"/>
</dbReference>
<dbReference type="CDD" id="cd06225">
    <property type="entry name" value="HAMP"/>
    <property type="match status" value="1"/>
</dbReference>
<sequence length="711" mass="77327">MNLKDVKLGKKLGLGFAIILAIMIILGGTAIINMNLSSDGSNKLAKMYVPEVAEAIDVQKASMLTMHAMRGFTMSEDEAYWTESQKLLSELRNSHLKDAKKLADKFPQLEQLRENVVKATTAVEQYADLAAKTREIHEELQNNRSIMDESAQQFMKNAYLYLGDQNKKLSAQIASQGSPLTMNDRLIKITGINDVIDLGNNIRVMNFKAQAGSDLTILAEAIKKFPEIDEILNKLKAMTTQKEDLHALDLVKKEADDYHKAITSSYNDMDQLQKLNNRLDAAANQVIAAADATAEAGMSQTQRIANESADTLNMATWIIIFGLTAAILLGILVAIWLTKAITGPMTKGVIFATKVADGDLNQTLDIHQKDEAGQLARAMSKMVNNLKLKISEAEQKSNEADHESERARKAMIEAETAQNKAESGRQLILDAAKRLEKVVGKISTASEELAAQVEQSSHGAAIQTERVSETATAMEEMNATVLEVSRNASNAASESDKARDKAQEGSNVVAKAVNSIQDVQNQIGDLKKHMSSLGKQTDDIDSIMHVISDIADQTNLLALNAAIEAARAGDAGRGFAVVADEVRKLAEKTMTATQEVGEAIKNIQTGSRNSMDSMDKAVQMIDESTELAKLSGESLNEIVTLVNVTTDQVQAIAAAAEQQSATSEEINRAVEEINNISTETSTSMRQSATAVEELAKQSHELKNLVDEMVHN</sequence>
<keyword evidence="2 4" id="KW-0807">Transducer</keyword>
<dbReference type="PANTHER" id="PTHR32089:SF112">
    <property type="entry name" value="LYSOZYME-LIKE PROTEIN-RELATED"/>
    <property type="match status" value="1"/>
</dbReference>
<evidence type="ECO:0000256" key="5">
    <source>
        <dbReference type="SAM" id="Coils"/>
    </source>
</evidence>
<evidence type="ECO:0000313" key="10">
    <source>
        <dbReference type="Proteomes" id="UP000192906"/>
    </source>
</evidence>
<dbReference type="Gene3D" id="6.10.340.10">
    <property type="match status" value="1"/>
</dbReference>
<name>A0A1X7C0U3_9BACT</name>
<keyword evidence="5" id="KW-0175">Coiled coil</keyword>
<evidence type="ECO:0000259" key="7">
    <source>
        <dbReference type="PROSITE" id="PS50111"/>
    </source>
</evidence>
<evidence type="ECO:0000256" key="2">
    <source>
        <dbReference type="ARBA" id="ARBA00023224"/>
    </source>
</evidence>
<feature type="transmembrane region" description="Helical" evidence="6">
    <location>
        <begin position="12"/>
        <end position="32"/>
    </location>
</feature>
<dbReference type="FunFam" id="1.10.287.950:FF:000001">
    <property type="entry name" value="Methyl-accepting chemotaxis sensory transducer"/>
    <property type="match status" value="1"/>
</dbReference>
<reference evidence="10" key="1">
    <citation type="submission" date="2017-04" db="EMBL/GenBank/DDBJ databases">
        <authorList>
            <person name="Varghese N."/>
            <person name="Submissions S."/>
        </authorList>
    </citation>
    <scope>NUCLEOTIDE SEQUENCE [LARGE SCALE GENOMIC DNA]</scope>
    <source>
        <strain evidence="10">K3S</strain>
    </source>
</reference>
<feature type="coiled-coil region" evidence="5">
    <location>
        <begin position="109"/>
        <end position="143"/>
    </location>
</feature>
<proteinExistence type="inferred from homology"/>
<keyword evidence="6" id="KW-1133">Transmembrane helix</keyword>
<dbReference type="Pfam" id="PF00672">
    <property type="entry name" value="HAMP"/>
    <property type="match status" value="1"/>
</dbReference>
<keyword evidence="10" id="KW-1185">Reference proteome</keyword>
<evidence type="ECO:0000256" key="6">
    <source>
        <dbReference type="SAM" id="Phobius"/>
    </source>
</evidence>
<dbReference type="PROSITE" id="PS50111">
    <property type="entry name" value="CHEMOTAXIS_TRANSDUC_2"/>
    <property type="match status" value="1"/>
</dbReference>
<dbReference type="GO" id="GO:0007165">
    <property type="term" value="P:signal transduction"/>
    <property type="evidence" value="ECO:0007669"/>
    <property type="project" value="UniProtKB-KW"/>
</dbReference>
<protein>
    <submittedName>
        <fullName evidence="9">Methyl-accepting chemotaxis protein</fullName>
    </submittedName>
</protein>
<feature type="domain" description="Methyl-accepting transducer" evidence="7">
    <location>
        <begin position="438"/>
        <end position="674"/>
    </location>
</feature>
<evidence type="ECO:0000256" key="4">
    <source>
        <dbReference type="PROSITE-ProRule" id="PRU00284"/>
    </source>
</evidence>
<dbReference type="PROSITE" id="PS50885">
    <property type="entry name" value="HAMP"/>
    <property type="match status" value="1"/>
</dbReference>
<feature type="domain" description="HAMP" evidence="8">
    <location>
        <begin position="352"/>
        <end position="391"/>
    </location>
</feature>
<dbReference type="GO" id="GO:0006935">
    <property type="term" value="P:chemotaxis"/>
    <property type="evidence" value="ECO:0007669"/>
    <property type="project" value="UniProtKB-ARBA"/>
</dbReference>
<dbReference type="OrthoDB" id="5440096at2"/>
<dbReference type="CDD" id="cd11386">
    <property type="entry name" value="MCP_signal"/>
    <property type="match status" value="1"/>
</dbReference>
<dbReference type="SUPFAM" id="SSF58104">
    <property type="entry name" value="Methyl-accepting chemotaxis protein (MCP) signaling domain"/>
    <property type="match status" value="1"/>
</dbReference>
<dbReference type="AlphaFoldDB" id="A0A1X7C0U3"/>
<gene>
    <name evidence="9" type="ORF">SAMN06295933_0067</name>
</gene>
<evidence type="ECO:0000256" key="1">
    <source>
        <dbReference type="ARBA" id="ARBA00004370"/>
    </source>
</evidence>
<evidence type="ECO:0000259" key="8">
    <source>
        <dbReference type="PROSITE" id="PS50885"/>
    </source>
</evidence>
<dbReference type="STRING" id="1519643.SAMN06295933_0067"/>
<comment type="similarity">
    <text evidence="3">Belongs to the methyl-accepting chemotaxis (MCP) protein family.</text>
</comment>
<dbReference type="Gene3D" id="1.10.287.950">
    <property type="entry name" value="Methyl-accepting chemotaxis protein"/>
    <property type="match status" value="1"/>
</dbReference>
<keyword evidence="6" id="KW-0812">Transmembrane</keyword>
<dbReference type="Pfam" id="PF00015">
    <property type="entry name" value="MCPsignal"/>
    <property type="match status" value="1"/>
</dbReference>
<dbReference type="GO" id="GO:0016020">
    <property type="term" value="C:membrane"/>
    <property type="evidence" value="ECO:0007669"/>
    <property type="project" value="UniProtKB-SubCell"/>
</dbReference>
<dbReference type="InterPro" id="IPR003660">
    <property type="entry name" value="HAMP_dom"/>
</dbReference>
<evidence type="ECO:0000313" key="9">
    <source>
        <dbReference type="EMBL" id="SME87871.1"/>
    </source>
</evidence>
<dbReference type="EMBL" id="FWZU01000001">
    <property type="protein sequence ID" value="SME87871.1"/>
    <property type="molecule type" value="Genomic_DNA"/>
</dbReference>
<feature type="coiled-coil region" evidence="5">
    <location>
        <begin position="376"/>
        <end position="420"/>
    </location>
</feature>
<dbReference type="InterPro" id="IPR004089">
    <property type="entry name" value="MCPsignal_dom"/>
</dbReference>
<accession>A0A1X7C0U3</accession>
<evidence type="ECO:0000256" key="3">
    <source>
        <dbReference type="ARBA" id="ARBA00029447"/>
    </source>
</evidence>
<dbReference type="RefSeq" id="WP_085096676.1">
    <property type="nucleotide sequence ID" value="NZ_FWZU01000001.1"/>
</dbReference>
<dbReference type="PANTHER" id="PTHR32089">
    <property type="entry name" value="METHYL-ACCEPTING CHEMOTAXIS PROTEIN MCPB"/>
    <property type="match status" value="1"/>
</dbReference>